<comment type="caution">
    <text evidence="1">The sequence shown here is derived from an EMBL/GenBank/DDBJ whole genome shotgun (WGS) entry which is preliminary data.</text>
</comment>
<keyword evidence="2" id="KW-1185">Reference proteome</keyword>
<accession>A0A969PPT8</accession>
<dbReference type="Proteomes" id="UP000752012">
    <property type="component" value="Unassembled WGS sequence"/>
</dbReference>
<evidence type="ECO:0000313" key="1">
    <source>
        <dbReference type="EMBL" id="NJP37198.1"/>
    </source>
</evidence>
<reference evidence="1 2" key="1">
    <citation type="submission" date="2020-03" db="EMBL/GenBank/DDBJ databases">
        <title>Assessment of the enzymatic potential of alkaline-tolerant lipase obtained from Bacillus luteus H11 (technogenic soil) for the bioremediation of saline soils contaminated with petroleum substances.</title>
        <authorList>
            <person name="Kalwasinska A."/>
        </authorList>
    </citation>
    <scope>NUCLEOTIDE SEQUENCE [LARGE SCALE GENOMIC DNA]</scope>
    <source>
        <strain evidence="1 2">H11</strain>
    </source>
</reference>
<protein>
    <submittedName>
        <fullName evidence="1">Uncharacterized protein</fullName>
    </submittedName>
</protein>
<dbReference type="AlphaFoldDB" id="A0A969PPT8"/>
<dbReference type="RefSeq" id="WP_168005568.1">
    <property type="nucleotide sequence ID" value="NZ_JAATHJ010000006.1"/>
</dbReference>
<proteinExistence type="predicted"/>
<dbReference type="EMBL" id="JAATHJ010000006">
    <property type="protein sequence ID" value="NJP37198.1"/>
    <property type="molecule type" value="Genomic_DNA"/>
</dbReference>
<sequence>MRGANRVLANAIKRLADAEQPSNHRKYYRVTSAYEFIIYLEIADGVFSGFRFQKDANDDFIKMREQSVFNYGSGTMQKRFDLTENTSNKEFAISVREVGGTDTVWLPEHNNTGTVFESSEGVRSLIIDGQDVSLTSTTNLLMFDNGHLYQHLFGYYPGINEPLTEIKQTLIFQHDQVKQRFGMRLLKDTHIGSVYAFMLPMRSDFLSHVATNKREIVEADTENLGTDSQLDDLTAFEYYAVSKDTNKRDFYLTAKIENASSELLQLFLQHRDNPSALQKFYPYFHRQEDFNSGVRFFYDGYYKVGYTKNADKVFS</sequence>
<gene>
    <name evidence="1" type="ORF">HCN83_06300</name>
</gene>
<name>A0A969PPT8_9BACI</name>
<evidence type="ECO:0000313" key="2">
    <source>
        <dbReference type="Proteomes" id="UP000752012"/>
    </source>
</evidence>
<organism evidence="1 2">
    <name type="scientific">Alkalicoccus luteus</name>
    <dbReference type="NCBI Taxonomy" id="1237094"/>
    <lineage>
        <taxon>Bacteria</taxon>
        <taxon>Bacillati</taxon>
        <taxon>Bacillota</taxon>
        <taxon>Bacilli</taxon>
        <taxon>Bacillales</taxon>
        <taxon>Bacillaceae</taxon>
        <taxon>Alkalicoccus</taxon>
    </lineage>
</organism>